<comment type="caution">
    <text evidence="2">The sequence shown here is derived from an EMBL/GenBank/DDBJ whole genome shotgun (WGS) entry which is preliminary data.</text>
</comment>
<protein>
    <submittedName>
        <fullName evidence="2">Uncharacterized protein</fullName>
    </submittedName>
</protein>
<proteinExistence type="predicted"/>
<dbReference type="AlphaFoldDB" id="A0ABD0KDQ8"/>
<dbReference type="EMBL" id="JACVVK020000198">
    <property type="protein sequence ID" value="KAK7485187.1"/>
    <property type="molecule type" value="Genomic_DNA"/>
</dbReference>
<gene>
    <name evidence="2" type="ORF">BaRGS_00023597</name>
</gene>
<reference evidence="2 3" key="1">
    <citation type="journal article" date="2023" name="Sci. Data">
        <title>Genome assembly of the Korean intertidal mud-creeper Batillaria attramentaria.</title>
        <authorList>
            <person name="Patra A.K."/>
            <person name="Ho P.T."/>
            <person name="Jun S."/>
            <person name="Lee S.J."/>
            <person name="Kim Y."/>
            <person name="Won Y.J."/>
        </authorList>
    </citation>
    <scope>NUCLEOTIDE SEQUENCE [LARGE SCALE GENOMIC DNA]</scope>
    <source>
        <strain evidence="2">Wonlab-2016</strain>
    </source>
</reference>
<feature type="region of interest" description="Disordered" evidence="1">
    <location>
        <begin position="42"/>
        <end position="62"/>
    </location>
</feature>
<sequence>VESNWHHKGLISIYKHSQILYANASTPPLYEEATTRPQFVSNRSISSAKAHNNPAELDTDMS</sequence>
<feature type="non-terminal residue" evidence="2">
    <location>
        <position position="1"/>
    </location>
</feature>
<evidence type="ECO:0000256" key="1">
    <source>
        <dbReference type="SAM" id="MobiDB-lite"/>
    </source>
</evidence>
<accession>A0ABD0KDQ8</accession>
<name>A0ABD0KDQ8_9CAEN</name>
<organism evidence="2 3">
    <name type="scientific">Batillaria attramentaria</name>
    <dbReference type="NCBI Taxonomy" id="370345"/>
    <lineage>
        <taxon>Eukaryota</taxon>
        <taxon>Metazoa</taxon>
        <taxon>Spiralia</taxon>
        <taxon>Lophotrochozoa</taxon>
        <taxon>Mollusca</taxon>
        <taxon>Gastropoda</taxon>
        <taxon>Caenogastropoda</taxon>
        <taxon>Sorbeoconcha</taxon>
        <taxon>Cerithioidea</taxon>
        <taxon>Batillariidae</taxon>
        <taxon>Batillaria</taxon>
    </lineage>
</organism>
<evidence type="ECO:0000313" key="2">
    <source>
        <dbReference type="EMBL" id="KAK7485187.1"/>
    </source>
</evidence>
<keyword evidence="3" id="KW-1185">Reference proteome</keyword>
<evidence type="ECO:0000313" key="3">
    <source>
        <dbReference type="Proteomes" id="UP001519460"/>
    </source>
</evidence>
<dbReference type="Proteomes" id="UP001519460">
    <property type="component" value="Unassembled WGS sequence"/>
</dbReference>